<dbReference type="Gene3D" id="3.50.50.60">
    <property type="entry name" value="FAD/NAD(P)-binding domain"/>
    <property type="match status" value="1"/>
</dbReference>
<comment type="similarity">
    <text evidence="1">Belongs to the GMC oxidoreductase family.</text>
</comment>
<comment type="caution">
    <text evidence="2">The sequence shown here is derived from an EMBL/GenBank/DDBJ whole genome shotgun (WGS) entry which is preliminary data.</text>
</comment>
<dbReference type="InterPro" id="IPR036188">
    <property type="entry name" value="FAD/NAD-bd_sf"/>
</dbReference>
<gene>
    <name evidence="2" type="ORF">CGLO_17492</name>
</gene>
<evidence type="ECO:0000256" key="1">
    <source>
        <dbReference type="ARBA" id="ARBA00010790"/>
    </source>
</evidence>
<dbReference type="AlphaFoldDB" id="T0KWS0"/>
<dbReference type="HOGENOM" id="CLU_206734_0_0_1"/>
<evidence type="ECO:0000313" key="3">
    <source>
        <dbReference type="Proteomes" id="UP000015530"/>
    </source>
</evidence>
<protein>
    <submittedName>
        <fullName evidence="2">Uncharacterized protein</fullName>
    </submittedName>
</protein>
<dbReference type="EMBL" id="AMYD01004163">
    <property type="protein sequence ID" value="EQB43816.1"/>
    <property type="molecule type" value="Genomic_DNA"/>
</dbReference>
<dbReference type="PANTHER" id="PTHR11552">
    <property type="entry name" value="GLUCOSE-METHANOL-CHOLINE GMC OXIDOREDUCTASE"/>
    <property type="match status" value="1"/>
</dbReference>
<dbReference type="GO" id="GO:0016491">
    <property type="term" value="F:oxidoreductase activity"/>
    <property type="evidence" value="ECO:0007669"/>
    <property type="project" value="TreeGrafter"/>
</dbReference>
<dbReference type="PANTHER" id="PTHR11552:SF147">
    <property type="entry name" value="CHOLINE DEHYDROGENASE, MITOCHONDRIAL"/>
    <property type="match status" value="1"/>
</dbReference>
<dbReference type="SUPFAM" id="SSF51905">
    <property type="entry name" value="FAD/NAD(P)-binding domain"/>
    <property type="match status" value="1"/>
</dbReference>
<proteinExistence type="inferred from homology"/>
<dbReference type="GO" id="GO:0050660">
    <property type="term" value="F:flavin adenine dinucleotide binding"/>
    <property type="evidence" value="ECO:0007669"/>
    <property type="project" value="InterPro"/>
</dbReference>
<accession>T0KWS0</accession>
<dbReference type="STRING" id="1237896.T0KWS0"/>
<dbReference type="OrthoDB" id="269227at2759"/>
<dbReference type="InterPro" id="IPR012132">
    <property type="entry name" value="GMC_OxRdtase"/>
</dbReference>
<reference evidence="3" key="1">
    <citation type="journal article" date="2013" name="Mol. Plant Microbe Interact.">
        <title>Global aspects of pacC regulation of pathogenicity genes in Colletotrichum gloeosporioides as revealed by transcriptome analysis.</title>
        <authorList>
            <person name="Alkan N."/>
            <person name="Meng X."/>
            <person name="Friedlander G."/>
            <person name="Reuveni E."/>
            <person name="Sukno S."/>
            <person name="Sherman A."/>
            <person name="Thon M."/>
            <person name="Fluhr R."/>
            <person name="Prusky D."/>
        </authorList>
    </citation>
    <scope>NUCLEOTIDE SEQUENCE [LARGE SCALE GENOMIC DNA]</scope>
    <source>
        <strain evidence="3">Cg-14</strain>
    </source>
</reference>
<dbReference type="Proteomes" id="UP000015530">
    <property type="component" value="Unassembled WGS sequence"/>
</dbReference>
<dbReference type="Pfam" id="PF01946">
    <property type="entry name" value="Thi4"/>
    <property type="match status" value="1"/>
</dbReference>
<name>T0KWS0_COLGC</name>
<organism evidence="2 3">
    <name type="scientific">Colletotrichum gloeosporioides (strain Cg-14)</name>
    <name type="common">Anthracnose fungus</name>
    <name type="synonym">Glomerella cingulata</name>
    <dbReference type="NCBI Taxonomy" id="1237896"/>
    <lineage>
        <taxon>Eukaryota</taxon>
        <taxon>Fungi</taxon>
        <taxon>Dikarya</taxon>
        <taxon>Ascomycota</taxon>
        <taxon>Pezizomycotina</taxon>
        <taxon>Sordariomycetes</taxon>
        <taxon>Hypocreomycetidae</taxon>
        <taxon>Glomerellales</taxon>
        <taxon>Glomerellaceae</taxon>
        <taxon>Colletotrichum</taxon>
        <taxon>Colletotrichum gloeosporioides species complex</taxon>
    </lineage>
</organism>
<evidence type="ECO:0000313" key="2">
    <source>
        <dbReference type="EMBL" id="EQB43816.1"/>
    </source>
</evidence>
<sequence length="65" mass="6765">MNAINNFNDFDFIVVGGGTAGCVAAGRLAENPNVNILVIEAGVSNPIDTEAIMTPARAFELRGSK</sequence>